<sequence>MTDDALFSGAGFLLVSLGALFLYLTSAHQRLLRRPFRPAPFLVLGAAFLFAGTAAWTVAWGGLVGGLLALAVWMLVSVALPYLLARRKL</sequence>
<keyword evidence="1" id="KW-0472">Membrane</keyword>
<keyword evidence="3" id="KW-1185">Reference proteome</keyword>
<evidence type="ECO:0000313" key="2">
    <source>
        <dbReference type="EMBL" id="MBO3278094.1"/>
    </source>
</evidence>
<proteinExistence type="predicted"/>
<feature type="transmembrane region" description="Helical" evidence="1">
    <location>
        <begin position="6"/>
        <end position="27"/>
    </location>
</feature>
<dbReference type="EMBL" id="JAELYA010000011">
    <property type="protein sequence ID" value="MBO3278094.1"/>
    <property type="molecule type" value="Genomic_DNA"/>
</dbReference>
<comment type="caution">
    <text evidence="2">The sequence shown here is derived from an EMBL/GenBank/DDBJ whole genome shotgun (WGS) entry which is preliminary data.</text>
</comment>
<accession>A0ABS3TWP2</accession>
<keyword evidence="1" id="KW-1133">Transmembrane helix</keyword>
<gene>
    <name evidence="2" type="ORF">JFY56_22990</name>
</gene>
<evidence type="ECO:0000256" key="1">
    <source>
        <dbReference type="SAM" id="Phobius"/>
    </source>
</evidence>
<feature type="transmembrane region" description="Helical" evidence="1">
    <location>
        <begin position="39"/>
        <end position="58"/>
    </location>
</feature>
<organism evidence="2 3">
    <name type="scientific">Pseudomonas schmalbachii</name>
    <dbReference type="NCBI Taxonomy" id="2816993"/>
    <lineage>
        <taxon>Bacteria</taxon>
        <taxon>Pseudomonadati</taxon>
        <taxon>Pseudomonadota</taxon>
        <taxon>Gammaproteobacteria</taxon>
        <taxon>Pseudomonadales</taxon>
        <taxon>Pseudomonadaceae</taxon>
        <taxon>Pseudomonas</taxon>
    </lineage>
</organism>
<dbReference type="RefSeq" id="WP_208316592.1">
    <property type="nucleotide sequence ID" value="NZ_JAELYA010000011.1"/>
</dbReference>
<evidence type="ECO:0000313" key="3">
    <source>
        <dbReference type="Proteomes" id="UP000669060"/>
    </source>
</evidence>
<evidence type="ECO:0008006" key="4">
    <source>
        <dbReference type="Google" id="ProtNLM"/>
    </source>
</evidence>
<dbReference type="Proteomes" id="UP000669060">
    <property type="component" value="Unassembled WGS sequence"/>
</dbReference>
<protein>
    <recommendedName>
        <fullName evidence="4">DUF3325 domain-containing protein</fullName>
    </recommendedName>
</protein>
<reference evidence="2 3" key="1">
    <citation type="submission" date="2020-12" db="EMBL/GenBank/DDBJ databases">
        <title>Pseudomonas schmalbachii sp. nov. isolated from millipede gut.</title>
        <authorList>
            <person name="Shelomi M."/>
        </authorList>
    </citation>
    <scope>NUCLEOTIDE SEQUENCE [LARGE SCALE GENOMIC DNA]</scope>
    <source>
        <strain evidence="2 3">Milli4</strain>
    </source>
</reference>
<keyword evidence="1" id="KW-0812">Transmembrane</keyword>
<name>A0ABS3TWP2_9PSED</name>
<feature type="transmembrane region" description="Helical" evidence="1">
    <location>
        <begin position="64"/>
        <end position="85"/>
    </location>
</feature>